<dbReference type="PANTHER" id="PTHR45947">
    <property type="entry name" value="SULFOQUINOVOSYL TRANSFERASE SQD2"/>
    <property type="match status" value="1"/>
</dbReference>
<dbReference type="CAZy" id="GT4">
    <property type="family name" value="Glycosyltransferase Family 4"/>
</dbReference>
<evidence type="ECO:0000313" key="2">
    <source>
        <dbReference type="EMBL" id="ADL58359.1"/>
    </source>
</evidence>
<dbReference type="STRING" id="79929.MTBMA_c07640"/>
<evidence type="ECO:0000259" key="1">
    <source>
        <dbReference type="Pfam" id="PF00534"/>
    </source>
</evidence>
<keyword evidence="2" id="KW-0328">Glycosyltransferase</keyword>
<dbReference type="Gene3D" id="3.40.50.2000">
    <property type="entry name" value="Glycogen Phosphorylase B"/>
    <property type="match status" value="2"/>
</dbReference>
<dbReference type="AlphaFoldDB" id="D9PVW1"/>
<dbReference type="EMBL" id="CP001710">
    <property type="protein sequence ID" value="ADL58359.1"/>
    <property type="molecule type" value="Genomic_DNA"/>
</dbReference>
<dbReference type="Pfam" id="PF00534">
    <property type="entry name" value="Glycos_transf_1"/>
    <property type="match status" value="1"/>
</dbReference>
<dbReference type="HOGENOM" id="CLU_827941_0_0_2"/>
<gene>
    <name evidence="2" type="ordered locus">MTBMA_c07640</name>
</gene>
<dbReference type="Proteomes" id="UP000000345">
    <property type="component" value="Chromosome"/>
</dbReference>
<dbReference type="InterPro" id="IPR050194">
    <property type="entry name" value="Glycosyltransferase_grp1"/>
</dbReference>
<evidence type="ECO:0000313" key="3">
    <source>
        <dbReference type="Proteomes" id="UP000000345"/>
    </source>
</evidence>
<dbReference type="CDD" id="cd03801">
    <property type="entry name" value="GT4_PimA-like"/>
    <property type="match status" value="1"/>
</dbReference>
<reference key="1">
    <citation type="submission" date="2009-08" db="EMBL/GenBank/DDBJ databases">
        <title>The genome sequence of Methanothermobacter marburgensis.</title>
        <authorList>
            <person name="Kaster A."/>
            <person name="Seedorf H."/>
            <person name="Goenrich M."/>
            <person name="Wiezer A."/>
            <person name="Liesegang H."/>
            <person name="Thauer R."/>
            <person name="Gottschalk G."/>
        </authorList>
    </citation>
    <scope>NUCLEOTIDE SEQUENCE</scope>
    <source>
        <strain>Marburg</strain>
    </source>
</reference>
<dbReference type="GeneID" id="9704472"/>
<organism evidence="2 3">
    <name type="scientific">Methanothermobacter marburgensis (strain ATCC BAA-927 / DSM 2133 / JCM 14651 / NBRC 100331 / OCM 82 / Marburg)</name>
    <name type="common">Methanobacterium thermoautotrophicum</name>
    <dbReference type="NCBI Taxonomy" id="79929"/>
    <lineage>
        <taxon>Archaea</taxon>
        <taxon>Methanobacteriati</taxon>
        <taxon>Methanobacteriota</taxon>
        <taxon>Methanomada group</taxon>
        <taxon>Methanobacteria</taxon>
        <taxon>Methanobacteriales</taxon>
        <taxon>Methanobacteriaceae</taxon>
        <taxon>Methanothermobacter</taxon>
    </lineage>
</organism>
<dbReference type="InterPro" id="IPR001296">
    <property type="entry name" value="Glyco_trans_1"/>
</dbReference>
<reference evidence="2 3" key="2">
    <citation type="journal article" date="2010" name="J. Bacteriol.">
        <title>Complete genome sequence of Methanothermobacter marburgensis, a methanoarchaeon model organism.</title>
        <authorList>
            <person name="Liesegang H."/>
            <person name="Kaster A.K."/>
            <person name="Wiezer A."/>
            <person name="Goenrich M."/>
            <person name="Wollherr A."/>
            <person name="Seedorf H."/>
            <person name="Gottschalk G."/>
            <person name="Thauer R.K."/>
        </authorList>
    </citation>
    <scope>NUCLEOTIDE SEQUENCE [LARGE SCALE GENOMIC DNA]</scope>
    <source>
        <strain evidence="3">ATCC BAA-927 / DSM 2133 / JCM 14651 / NBRC 100331 / OCM 82 / Marburg</strain>
    </source>
</reference>
<accession>D9PVW1</accession>
<dbReference type="EC" id="2.4.1.-" evidence="2"/>
<dbReference type="PaxDb" id="79929-MTBMA_c07640"/>
<keyword evidence="3" id="KW-1185">Reference proteome</keyword>
<dbReference type="SUPFAM" id="SSF53756">
    <property type="entry name" value="UDP-Glycosyltransferase/glycogen phosphorylase"/>
    <property type="match status" value="1"/>
</dbReference>
<protein>
    <submittedName>
        <fullName evidence="2">Predicted glycosyltransferase</fullName>
        <ecNumber evidence="2">2.4.1.-</ecNumber>
    </submittedName>
</protein>
<dbReference type="RefSeq" id="WP_013295583.1">
    <property type="nucleotide sequence ID" value="NC_014408.1"/>
</dbReference>
<dbReference type="GeneID" id="77399543"/>
<dbReference type="PANTHER" id="PTHR45947:SF3">
    <property type="entry name" value="SULFOQUINOVOSYL TRANSFERASE SQD2"/>
    <property type="match status" value="1"/>
</dbReference>
<keyword evidence="2" id="KW-0808">Transferase</keyword>
<name>D9PVW1_METTM</name>
<dbReference type="KEGG" id="mmg:MTBMA_c07640"/>
<feature type="domain" description="Glycosyl transferase family 1" evidence="1">
    <location>
        <begin position="148"/>
        <end position="305"/>
    </location>
</feature>
<sequence>MKICIIGDIKGNKDEGMRNIAYNIYYGLIKKGHDIIVLNPKSAFYLSFWIEIKNFKPDIIHYIAGPTILSFIISKALKIFFKNTKVIISMIHPKFLFSRHLVSFLKPDMMLVQSYKTEKFCKELKCDYSFLPNGVDHQRFKPFKKTQKEKIRSKYNIPNEKFVVLHVGNFREGRNLAILKELMQEDTEVLIVGSTTIKKEMKAYNELKKLGFKIIDEYIHNIEEIYGLADCYVFPTFSENYCVEMPLSVMEAMSCNLPVITTRFRALPRIFEEGDGLFFVDNEDEIFEKIEELKSNDKLKVETRKKVLKYSWTNVVNQLTAIYSRVNDESQN</sequence>
<dbReference type="OrthoDB" id="132546at2157"/>
<proteinExistence type="predicted"/>
<dbReference type="GO" id="GO:0016757">
    <property type="term" value="F:glycosyltransferase activity"/>
    <property type="evidence" value="ECO:0007669"/>
    <property type="project" value="UniProtKB-KW"/>
</dbReference>